<keyword evidence="2" id="KW-0472">Membrane</keyword>
<comment type="caution">
    <text evidence="4">The sequence shown here is derived from an EMBL/GenBank/DDBJ whole genome shotgun (WGS) entry which is preliminary data.</text>
</comment>
<evidence type="ECO:0000256" key="2">
    <source>
        <dbReference type="SAM" id="Phobius"/>
    </source>
</evidence>
<dbReference type="AlphaFoldDB" id="A0A9W8MT30"/>
<gene>
    <name evidence="4" type="ORF">NLJ89_g7495</name>
</gene>
<keyword evidence="2" id="KW-1133">Transmembrane helix</keyword>
<feature type="region of interest" description="Disordered" evidence="1">
    <location>
        <begin position="1"/>
        <end position="28"/>
    </location>
</feature>
<dbReference type="Proteomes" id="UP001148786">
    <property type="component" value="Unassembled WGS sequence"/>
</dbReference>
<sequence length="214" mass="22827">MSQQTQTQQTQQTQQTDSQPTASSSSSFSLPFIPQTAAAGGITITQPPQTATSYYKIAPSQTITFAWNFTDVIVTPTSLTVSAVGANGNTYPVGPTDGIIPGDATSVLWDLYAYQTNNPNKPLSPTSYTLNVWGDNRGPGAARRAGYMSPNTGLQFALYSPLPYTPIASGWTCAACSGAMSYASHPAFVSLVVTFFIVFFSGFHLLRNAARTRD</sequence>
<dbReference type="Pfam" id="PF23585">
    <property type="entry name" value="DUF7137"/>
    <property type="match status" value="1"/>
</dbReference>
<evidence type="ECO:0000313" key="5">
    <source>
        <dbReference type="Proteomes" id="UP001148786"/>
    </source>
</evidence>
<protein>
    <recommendedName>
        <fullName evidence="3">DUF7137 domain-containing protein</fullName>
    </recommendedName>
</protein>
<dbReference type="EMBL" id="JANKHO010000900">
    <property type="protein sequence ID" value="KAJ3505296.1"/>
    <property type="molecule type" value="Genomic_DNA"/>
</dbReference>
<name>A0A9W8MT30_9AGAR</name>
<evidence type="ECO:0000259" key="3">
    <source>
        <dbReference type="Pfam" id="PF23585"/>
    </source>
</evidence>
<keyword evidence="5" id="KW-1185">Reference proteome</keyword>
<evidence type="ECO:0000256" key="1">
    <source>
        <dbReference type="SAM" id="MobiDB-lite"/>
    </source>
</evidence>
<organism evidence="4 5">
    <name type="scientific">Agrocybe chaxingu</name>
    <dbReference type="NCBI Taxonomy" id="84603"/>
    <lineage>
        <taxon>Eukaryota</taxon>
        <taxon>Fungi</taxon>
        <taxon>Dikarya</taxon>
        <taxon>Basidiomycota</taxon>
        <taxon>Agaricomycotina</taxon>
        <taxon>Agaricomycetes</taxon>
        <taxon>Agaricomycetidae</taxon>
        <taxon>Agaricales</taxon>
        <taxon>Agaricineae</taxon>
        <taxon>Strophariaceae</taxon>
        <taxon>Agrocybe</taxon>
    </lineage>
</organism>
<proteinExistence type="predicted"/>
<evidence type="ECO:0000313" key="4">
    <source>
        <dbReference type="EMBL" id="KAJ3505296.1"/>
    </source>
</evidence>
<dbReference type="PANTHER" id="PTHR42028">
    <property type="entry name" value="CHROMOSOME 1, WHOLE GENOME SHOTGUN SEQUENCE"/>
    <property type="match status" value="1"/>
</dbReference>
<keyword evidence="2" id="KW-0812">Transmembrane</keyword>
<dbReference type="PANTHER" id="PTHR42028:SF1">
    <property type="entry name" value="YALI0E30657P"/>
    <property type="match status" value="1"/>
</dbReference>
<dbReference type="InterPro" id="IPR055561">
    <property type="entry name" value="DUF7137"/>
</dbReference>
<dbReference type="OrthoDB" id="2435509at2759"/>
<accession>A0A9W8MT30</accession>
<feature type="domain" description="DUF7137" evidence="3">
    <location>
        <begin position="36"/>
        <end position="174"/>
    </location>
</feature>
<feature type="transmembrane region" description="Helical" evidence="2">
    <location>
        <begin position="187"/>
        <end position="206"/>
    </location>
</feature>
<reference evidence="4" key="1">
    <citation type="submission" date="2022-07" db="EMBL/GenBank/DDBJ databases">
        <title>Genome Sequence of Agrocybe chaxingu.</title>
        <authorList>
            <person name="Buettner E."/>
        </authorList>
    </citation>
    <scope>NUCLEOTIDE SEQUENCE</scope>
    <source>
        <strain evidence="4">MP-N11</strain>
    </source>
</reference>